<evidence type="ECO:0000259" key="1">
    <source>
        <dbReference type="PROSITE" id="PS50943"/>
    </source>
</evidence>
<proteinExistence type="predicted"/>
<dbReference type="CDD" id="cd00093">
    <property type="entry name" value="HTH_XRE"/>
    <property type="match status" value="1"/>
</dbReference>
<comment type="caution">
    <text evidence="2">The sequence shown here is derived from an EMBL/GenBank/DDBJ whole genome shotgun (WGS) entry which is preliminary data.</text>
</comment>
<accession>A0A4Q7RF72</accession>
<organism evidence="2 3">
    <name type="scientific">Cupriavidus agavae</name>
    <dbReference type="NCBI Taxonomy" id="1001822"/>
    <lineage>
        <taxon>Bacteria</taxon>
        <taxon>Pseudomonadati</taxon>
        <taxon>Pseudomonadota</taxon>
        <taxon>Betaproteobacteria</taxon>
        <taxon>Burkholderiales</taxon>
        <taxon>Burkholderiaceae</taxon>
        <taxon>Cupriavidus</taxon>
    </lineage>
</organism>
<feature type="domain" description="HTH cro/C1-type" evidence="1">
    <location>
        <begin position="10"/>
        <end position="64"/>
    </location>
</feature>
<dbReference type="Pfam" id="PF01381">
    <property type="entry name" value="HTH_3"/>
    <property type="match status" value="1"/>
</dbReference>
<name>A0A4Q7RF72_9BURK</name>
<dbReference type="Proteomes" id="UP000291078">
    <property type="component" value="Unassembled WGS sequence"/>
</dbReference>
<dbReference type="InterPro" id="IPR010982">
    <property type="entry name" value="Lambda_DNA-bd_dom_sf"/>
</dbReference>
<dbReference type="Gene3D" id="1.10.260.40">
    <property type="entry name" value="lambda repressor-like DNA-binding domains"/>
    <property type="match status" value="1"/>
</dbReference>
<gene>
    <name evidence="2" type="ORF">EV147_4458</name>
</gene>
<dbReference type="GO" id="GO:0003677">
    <property type="term" value="F:DNA binding"/>
    <property type="evidence" value="ECO:0007669"/>
    <property type="project" value="InterPro"/>
</dbReference>
<dbReference type="AlphaFoldDB" id="A0A4Q7RF72"/>
<dbReference type="OrthoDB" id="6120544at2"/>
<dbReference type="PROSITE" id="PS50943">
    <property type="entry name" value="HTH_CROC1"/>
    <property type="match status" value="1"/>
</dbReference>
<dbReference type="SMART" id="SM00530">
    <property type="entry name" value="HTH_XRE"/>
    <property type="match status" value="1"/>
</dbReference>
<evidence type="ECO:0000313" key="3">
    <source>
        <dbReference type="Proteomes" id="UP000291078"/>
    </source>
</evidence>
<evidence type="ECO:0000313" key="2">
    <source>
        <dbReference type="EMBL" id="RZT31277.1"/>
    </source>
</evidence>
<protein>
    <submittedName>
        <fullName evidence="2">Helix-turn-helix protein</fullName>
    </submittedName>
</protein>
<dbReference type="EMBL" id="SGXM01000009">
    <property type="protein sequence ID" value="RZT31277.1"/>
    <property type="molecule type" value="Genomic_DNA"/>
</dbReference>
<dbReference type="SUPFAM" id="SSF47413">
    <property type="entry name" value="lambda repressor-like DNA-binding domains"/>
    <property type="match status" value="1"/>
</dbReference>
<dbReference type="InterPro" id="IPR001387">
    <property type="entry name" value="Cro/C1-type_HTH"/>
</dbReference>
<sequence length="167" mass="18088">MHISSLMLAIQRKRQALGISQQRLADMAGLSRQSLSGIERGTVNVTLDNLVRLLDVLGLSISIEDPELERAARGKPPNALRMAAWGANVSYAGDFTPELLDAALASGEVPQGFRAHVAQVLDEAPLQLIVKAVAEVAAQHGRKPAEIWRNLHRLAKATTATRDGLWE</sequence>
<keyword evidence="3" id="KW-1185">Reference proteome</keyword>
<reference evidence="2 3" key="1">
    <citation type="journal article" date="2015" name="Stand. Genomic Sci.">
        <title>Genomic Encyclopedia of Bacterial and Archaeal Type Strains, Phase III: the genomes of soil and plant-associated and newly described type strains.</title>
        <authorList>
            <person name="Whitman W.B."/>
            <person name="Woyke T."/>
            <person name="Klenk H.P."/>
            <person name="Zhou Y."/>
            <person name="Lilburn T.G."/>
            <person name="Beck B.J."/>
            <person name="De Vos P."/>
            <person name="Vandamme P."/>
            <person name="Eisen J.A."/>
            <person name="Garrity G."/>
            <person name="Hugenholtz P."/>
            <person name="Kyrpides N.C."/>
        </authorList>
    </citation>
    <scope>NUCLEOTIDE SEQUENCE [LARGE SCALE GENOMIC DNA]</scope>
    <source>
        <strain evidence="2 3">ASC-9842</strain>
    </source>
</reference>